<evidence type="ECO:0000313" key="6">
    <source>
        <dbReference type="Proteomes" id="UP001153719"/>
    </source>
</evidence>
<keyword evidence="1" id="KW-0805">Transcription regulation</keyword>
<accession>A0A9W4CN70</accession>
<proteinExistence type="predicted"/>
<evidence type="ECO:0000256" key="3">
    <source>
        <dbReference type="ARBA" id="ARBA00023163"/>
    </source>
</evidence>
<dbReference type="Pfam" id="PF09278">
    <property type="entry name" value="MerR-DNA-bind"/>
    <property type="match status" value="1"/>
</dbReference>
<dbReference type="Pfam" id="PF00376">
    <property type="entry name" value="MerR"/>
    <property type="match status" value="1"/>
</dbReference>
<keyword evidence="6" id="KW-1185">Reference proteome</keyword>
<dbReference type="EMBL" id="LR882967">
    <property type="protein sequence ID" value="CAD5962125.1"/>
    <property type="molecule type" value="Genomic_DNA"/>
</dbReference>
<sequence length="145" mass="16545">MSAVITEERLKIGDVATRSGLSVKTVRYYEEIGLLAPTVERSDSGYRLFDPSVVNRLAFVKRAQSLGLSLSEIREILNISDRGELPCEEVKQHLAMKVEEINHQISSLEILKNELQQLLNHWQDHPSHYHEDTTICPNIQGECEF</sequence>
<dbReference type="InterPro" id="IPR000551">
    <property type="entry name" value="MerR-type_HTH_dom"/>
</dbReference>
<dbReference type="GO" id="GO:0003700">
    <property type="term" value="F:DNA-binding transcription factor activity"/>
    <property type="evidence" value="ECO:0007669"/>
    <property type="project" value="InterPro"/>
</dbReference>
<evidence type="ECO:0000313" key="5">
    <source>
        <dbReference type="EMBL" id="CAD5962125.1"/>
    </source>
</evidence>
<feature type="domain" description="HTH merR-type" evidence="4">
    <location>
        <begin position="9"/>
        <end position="79"/>
    </location>
</feature>
<dbReference type="Proteomes" id="UP001153719">
    <property type="component" value="Chromosome"/>
</dbReference>
<dbReference type="KEGG" id="ppsu:NO713_03269"/>
<protein>
    <submittedName>
        <fullName evidence="5">Mercuric resistance operon regulatory protein</fullName>
    </submittedName>
</protein>
<keyword evidence="3" id="KW-0804">Transcription</keyword>
<dbReference type="GO" id="GO:0003677">
    <property type="term" value="F:DNA binding"/>
    <property type="evidence" value="ECO:0007669"/>
    <property type="project" value="UniProtKB-KW"/>
</dbReference>
<dbReference type="PANTHER" id="PTHR30204">
    <property type="entry name" value="REDOX-CYCLING DRUG-SENSING TRANSCRIPTIONAL ACTIVATOR SOXR"/>
    <property type="match status" value="1"/>
</dbReference>
<dbReference type="PANTHER" id="PTHR30204:SF94">
    <property type="entry name" value="HEAVY METAL-DEPENDENT TRANSCRIPTIONAL REGULATOR HI_0293-RELATED"/>
    <property type="match status" value="1"/>
</dbReference>
<dbReference type="InterPro" id="IPR009061">
    <property type="entry name" value="DNA-bd_dom_put_sf"/>
</dbReference>
<organism evidence="5 6">
    <name type="scientific">Planktothrix pseudagardhii</name>
    <dbReference type="NCBI Taxonomy" id="132604"/>
    <lineage>
        <taxon>Bacteria</taxon>
        <taxon>Bacillati</taxon>
        <taxon>Cyanobacteriota</taxon>
        <taxon>Cyanophyceae</taxon>
        <taxon>Oscillatoriophycideae</taxon>
        <taxon>Oscillatoriales</taxon>
        <taxon>Microcoleaceae</taxon>
        <taxon>Planktothrix</taxon>
    </lineage>
</organism>
<reference evidence="5" key="1">
    <citation type="submission" date="2020-09" db="EMBL/GenBank/DDBJ databases">
        <authorList>
            <person name="Blom J."/>
        </authorList>
    </citation>
    <scope>NUCLEOTIDE SEQUENCE</scope>
    <source>
        <strain evidence="5">No.713</strain>
    </source>
</reference>
<evidence type="ECO:0000256" key="2">
    <source>
        <dbReference type="ARBA" id="ARBA00023125"/>
    </source>
</evidence>
<dbReference type="PRINTS" id="PR00040">
    <property type="entry name" value="HTHMERR"/>
</dbReference>
<dbReference type="AlphaFoldDB" id="A0A9W4CN70"/>
<evidence type="ECO:0000259" key="4">
    <source>
        <dbReference type="PROSITE" id="PS50937"/>
    </source>
</evidence>
<dbReference type="CDD" id="cd04770">
    <property type="entry name" value="HTH_HMRTR"/>
    <property type="match status" value="1"/>
</dbReference>
<name>A0A9W4CN70_9CYAN</name>
<keyword evidence="2" id="KW-0238">DNA-binding</keyword>
<dbReference type="InterPro" id="IPR047057">
    <property type="entry name" value="MerR_fam"/>
</dbReference>
<dbReference type="SUPFAM" id="SSF46955">
    <property type="entry name" value="Putative DNA-binding domain"/>
    <property type="match status" value="1"/>
</dbReference>
<dbReference type="SMART" id="SM00422">
    <property type="entry name" value="HTH_MERR"/>
    <property type="match status" value="1"/>
</dbReference>
<evidence type="ECO:0000256" key="1">
    <source>
        <dbReference type="ARBA" id="ARBA00023015"/>
    </source>
</evidence>
<dbReference type="Gene3D" id="1.10.1660.10">
    <property type="match status" value="1"/>
</dbReference>
<gene>
    <name evidence="5" type="primary">merR1</name>
    <name evidence="5" type="ORF">NO713_03269</name>
</gene>
<dbReference type="PROSITE" id="PS00552">
    <property type="entry name" value="HTH_MERR_1"/>
    <property type="match status" value="1"/>
</dbReference>
<dbReference type="InterPro" id="IPR015358">
    <property type="entry name" value="Tscrpt_reg_MerR_DNA-bd"/>
</dbReference>
<dbReference type="PROSITE" id="PS50937">
    <property type="entry name" value="HTH_MERR_2"/>
    <property type="match status" value="1"/>
</dbReference>
<dbReference type="RefSeq" id="WP_254174188.1">
    <property type="nucleotide sequence ID" value="NZ_LR882967.1"/>
</dbReference>